<evidence type="ECO:0000256" key="4">
    <source>
        <dbReference type="ARBA" id="ARBA00005975"/>
    </source>
</evidence>
<feature type="transmembrane region" description="Helical" evidence="8">
    <location>
        <begin position="54"/>
        <end position="73"/>
    </location>
</feature>
<evidence type="ECO:0000313" key="10">
    <source>
        <dbReference type="Proteomes" id="UP000887566"/>
    </source>
</evidence>
<comment type="similarity">
    <text evidence="4">Belongs to the CDIP1/LITAF family.</text>
</comment>
<keyword evidence="7 8" id="KW-0472">Membrane</keyword>
<dbReference type="AlphaFoldDB" id="A0A914UMQ2"/>
<evidence type="ECO:0000256" key="1">
    <source>
        <dbReference type="ARBA" id="ARBA00004414"/>
    </source>
</evidence>
<dbReference type="SMART" id="SM00714">
    <property type="entry name" value="LITAF"/>
    <property type="match status" value="1"/>
</dbReference>
<dbReference type="InterPro" id="IPR037519">
    <property type="entry name" value="LITAF_fam"/>
</dbReference>
<dbReference type="PANTHER" id="PTHR23292">
    <property type="entry name" value="LIPOPOLYSACCHARIDE-INDUCED TUMOR NECROSIS FACTOR-ALPHA FACTOR"/>
    <property type="match status" value="1"/>
</dbReference>
<organism evidence="10 11">
    <name type="scientific">Plectus sambesii</name>
    <dbReference type="NCBI Taxonomy" id="2011161"/>
    <lineage>
        <taxon>Eukaryota</taxon>
        <taxon>Metazoa</taxon>
        <taxon>Ecdysozoa</taxon>
        <taxon>Nematoda</taxon>
        <taxon>Chromadorea</taxon>
        <taxon>Plectida</taxon>
        <taxon>Plectina</taxon>
        <taxon>Plectoidea</taxon>
        <taxon>Plectidae</taxon>
        <taxon>Plectus</taxon>
    </lineage>
</organism>
<reference evidence="11" key="1">
    <citation type="submission" date="2022-11" db="UniProtKB">
        <authorList>
            <consortium name="WormBaseParasite"/>
        </authorList>
    </citation>
    <scope>IDENTIFICATION</scope>
</reference>
<keyword evidence="8" id="KW-0812">Transmembrane</keyword>
<dbReference type="InterPro" id="IPR006629">
    <property type="entry name" value="LITAF"/>
</dbReference>
<name>A0A914UMQ2_9BILA</name>
<protein>
    <submittedName>
        <fullName evidence="11">LITAF domain-containing protein</fullName>
    </submittedName>
</protein>
<keyword evidence="6" id="KW-0862">Zinc</keyword>
<dbReference type="PANTHER" id="PTHR23292:SF5">
    <property type="entry name" value="LITAF DOMAIN-CONTAINING PROTEIN"/>
    <property type="match status" value="1"/>
</dbReference>
<evidence type="ECO:0000256" key="5">
    <source>
        <dbReference type="ARBA" id="ARBA00022723"/>
    </source>
</evidence>
<evidence type="ECO:0000256" key="3">
    <source>
        <dbReference type="ARBA" id="ARBA00004630"/>
    </source>
</evidence>
<feature type="domain" description="LITAF" evidence="9">
    <location>
        <begin position="17"/>
        <end position="99"/>
    </location>
</feature>
<dbReference type="Pfam" id="PF10601">
    <property type="entry name" value="zf-LITAF-like"/>
    <property type="match status" value="1"/>
</dbReference>
<proteinExistence type="inferred from homology"/>
<evidence type="ECO:0000256" key="6">
    <source>
        <dbReference type="ARBA" id="ARBA00022833"/>
    </source>
</evidence>
<dbReference type="PROSITE" id="PS51837">
    <property type="entry name" value="LITAF"/>
    <property type="match status" value="1"/>
</dbReference>
<evidence type="ECO:0000256" key="8">
    <source>
        <dbReference type="SAM" id="Phobius"/>
    </source>
</evidence>
<evidence type="ECO:0000256" key="7">
    <source>
        <dbReference type="ARBA" id="ARBA00023136"/>
    </source>
</evidence>
<evidence type="ECO:0000259" key="9">
    <source>
        <dbReference type="PROSITE" id="PS51837"/>
    </source>
</evidence>
<dbReference type="WBParaSite" id="PSAMB.scaffold11101size3594.g33869.t1">
    <property type="protein sequence ID" value="PSAMB.scaffold11101size3594.g33869.t1"/>
    <property type="gene ID" value="PSAMB.scaffold11101size3594.g33869"/>
</dbReference>
<dbReference type="Proteomes" id="UP000887566">
    <property type="component" value="Unplaced"/>
</dbReference>
<dbReference type="GO" id="GO:0031902">
    <property type="term" value="C:late endosome membrane"/>
    <property type="evidence" value="ECO:0007669"/>
    <property type="project" value="UniProtKB-SubCell"/>
</dbReference>
<keyword evidence="10" id="KW-1185">Reference proteome</keyword>
<sequence length="101" mass="11475">MDPSSIPPKSYQNDQPNAPQTIVTFYNLPDHPTFMNCPWCNTNVTTQAHLKNGLLVWVIVIVLLIVCFPLAFIPCCLQSCKDVEHYCPKCSHFIGVKKRIE</sequence>
<keyword evidence="5" id="KW-0479">Metal-binding</keyword>
<evidence type="ECO:0000256" key="2">
    <source>
        <dbReference type="ARBA" id="ARBA00004481"/>
    </source>
</evidence>
<dbReference type="GO" id="GO:0008270">
    <property type="term" value="F:zinc ion binding"/>
    <property type="evidence" value="ECO:0007669"/>
    <property type="project" value="TreeGrafter"/>
</dbReference>
<evidence type="ECO:0000313" key="11">
    <source>
        <dbReference type="WBParaSite" id="PSAMB.scaffold11101size3594.g33869.t1"/>
    </source>
</evidence>
<dbReference type="GO" id="GO:0005765">
    <property type="term" value="C:lysosomal membrane"/>
    <property type="evidence" value="ECO:0007669"/>
    <property type="project" value="UniProtKB-SubCell"/>
</dbReference>
<comment type="subcellular location">
    <subcellularLocation>
        <location evidence="2">Endosome membrane</location>
        <topology evidence="2">Peripheral membrane protein</topology>
    </subcellularLocation>
    <subcellularLocation>
        <location evidence="1">Late endosome membrane</location>
    </subcellularLocation>
    <subcellularLocation>
        <location evidence="3">Lysosome membrane</location>
        <topology evidence="3">Peripheral membrane protein</topology>
        <orientation evidence="3">Cytoplasmic side</orientation>
    </subcellularLocation>
</comment>
<keyword evidence="8" id="KW-1133">Transmembrane helix</keyword>
<accession>A0A914UMQ2</accession>